<proteinExistence type="predicted"/>
<protein>
    <submittedName>
        <fullName evidence="1">Uncharacterized protein</fullName>
    </submittedName>
</protein>
<sequence length="86" mass="9474">MKVPDSLQTLNGQVFYDCSALVPSDIDVNNVNAAIAYLRSLQPLKTAKKKKARKNAKPEKCVNCSKTFDVPITFRGISPKCKACRS</sequence>
<accession>A0A9W7BL66</accession>
<dbReference type="EMBL" id="BRXX01000099">
    <property type="protein sequence ID" value="GMH89910.1"/>
    <property type="molecule type" value="Genomic_DNA"/>
</dbReference>
<name>A0A9W7BL66_9STRA</name>
<keyword evidence="2" id="KW-1185">Reference proteome</keyword>
<evidence type="ECO:0000313" key="1">
    <source>
        <dbReference type="EMBL" id="GMH89910.1"/>
    </source>
</evidence>
<comment type="caution">
    <text evidence="1">The sequence shown here is derived from an EMBL/GenBank/DDBJ whole genome shotgun (WGS) entry which is preliminary data.</text>
</comment>
<evidence type="ECO:0000313" key="2">
    <source>
        <dbReference type="Proteomes" id="UP001165160"/>
    </source>
</evidence>
<dbReference type="Proteomes" id="UP001165160">
    <property type="component" value="Unassembled WGS sequence"/>
</dbReference>
<reference evidence="2" key="1">
    <citation type="journal article" date="2023" name="Commun. Biol.">
        <title>Genome analysis of Parmales, the sister group of diatoms, reveals the evolutionary specialization of diatoms from phago-mixotrophs to photoautotrophs.</title>
        <authorList>
            <person name="Ban H."/>
            <person name="Sato S."/>
            <person name="Yoshikawa S."/>
            <person name="Yamada K."/>
            <person name="Nakamura Y."/>
            <person name="Ichinomiya M."/>
            <person name="Sato N."/>
            <person name="Blanc-Mathieu R."/>
            <person name="Endo H."/>
            <person name="Kuwata A."/>
            <person name="Ogata H."/>
        </authorList>
    </citation>
    <scope>NUCLEOTIDE SEQUENCE [LARGE SCALE GENOMIC DNA]</scope>
    <source>
        <strain evidence="2">NIES 3699</strain>
    </source>
</reference>
<dbReference type="AlphaFoldDB" id="A0A9W7BL66"/>
<organism evidence="1 2">
    <name type="scientific">Triparma verrucosa</name>
    <dbReference type="NCBI Taxonomy" id="1606542"/>
    <lineage>
        <taxon>Eukaryota</taxon>
        <taxon>Sar</taxon>
        <taxon>Stramenopiles</taxon>
        <taxon>Ochrophyta</taxon>
        <taxon>Bolidophyceae</taxon>
        <taxon>Parmales</taxon>
        <taxon>Triparmaceae</taxon>
        <taxon>Triparma</taxon>
    </lineage>
</organism>
<gene>
    <name evidence="1" type="ORF">TrVE_jg7997</name>
</gene>